<comment type="caution">
    <text evidence="1">The sequence shown here is derived from an EMBL/GenBank/DDBJ whole genome shotgun (WGS) entry which is preliminary data.</text>
</comment>
<evidence type="ECO:0000313" key="1">
    <source>
        <dbReference type="EMBL" id="HGB30549.1"/>
    </source>
</evidence>
<gene>
    <name evidence="1" type="ORF">ENV35_01570</name>
</gene>
<name>A0A7C3WRR6_9BACT</name>
<organism evidence="1">
    <name type="scientific">Dictyoglomus turgidum</name>
    <dbReference type="NCBI Taxonomy" id="513050"/>
    <lineage>
        <taxon>Bacteria</taxon>
        <taxon>Pseudomonadati</taxon>
        <taxon>Dictyoglomota</taxon>
        <taxon>Dictyoglomia</taxon>
        <taxon>Dictyoglomales</taxon>
        <taxon>Dictyoglomaceae</taxon>
        <taxon>Dictyoglomus</taxon>
    </lineage>
</organism>
<dbReference type="EMBL" id="DTGA01000036">
    <property type="protein sequence ID" value="HGB30549.1"/>
    <property type="molecule type" value="Genomic_DNA"/>
</dbReference>
<reference evidence="1" key="1">
    <citation type="journal article" date="2020" name="mSystems">
        <title>Genome- and Community-Level Interaction Insights into Carbon Utilization and Element Cycling Functions of Hydrothermarchaeota in Hydrothermal Sediment.</title>
        <authorList>
            <person name="Zhou Z."/>
            <person name="Liu Y."/>
            <person name="Xu W."/>
            <person name="Pan J."/>
            <person name="Luo Z.H."/>
            <person name="Li M."/>
        </authorList>
    </citation>
    <scope>NUCLEOTIDE SEQUENCE [LARGE SCALE GENOMIC DNA]</scope>
    <source>
        <strain evidence="1">SpSt-751</strain>
    </source>
</reference>
<accession>A0A7C3WRR6</accession>
<protein>
    <submittedName>
        <fullName evidence="1">Uncharacterized protein</fullName>
    </submittedName>
</protein>
<dbReference type="AlphaFoldDB" id="A0A7C3WRR6"/>
<sequence>MYDVELEVFKDNIIKAPIHCPYKYKFSKGEGEFYEEIFVVNSSICVLCRLCNFKSKLSIDIKEKEFVKYLTYQNEEVYDSILRQSSYLRKNNRIPLIILISPVVFDCMINFVYRDYSQEDRNAIKSYFFTKEKPICYILGCPVYLSPKLTKSSIMVVGEIEWK</sequence>
<proteinExistence type="predicted"/>